<comment type="function">
    <text evidence="7">May play the central regulatory role in sporulation. It may be an element of the effector pathway responsible for the activation of sporulation genes in response to nutritional stress. Spo0A may act in concert with spo0H (a sigma factor) to control the expression of some genes that are critical to the sporulation process.</text>
</comment>
<dbReference type="SMART" id="SM00382">
    <property type="entry name" value="AAA"/>
    <property type="match status" value="1"/>
</dbReference>
<evidence type="ECO:0000256" key="7">
    <source>
        <dbReference type="ARBA" id="ARBA00024867"/>
    </source>
</evidence>
<feature type="domain" description="Response regulatory" evidence="10">
    <location>
        <begin position="2"/>
        <end position="116"/>
    </location>
</feature>
<dbReference type="SUPFAM" id="SSF52172">
    <property type="entry name" value="CheY-like"/>
    <property type="match status" value="1"/>
</dbReference>
<evidence type="ECO:0000313" key="12">
    <source>
        <dbReference type="Proteomes" id="UP000054623"/>
    </source>
</evidence>
<dbReference type="Pfam" id="PF02954">
    <property type="entry name" value="HTH_8"/>
    <property type="match status" value="1"/>
</dbReference>
<keyword evidence="5" id="KW-0238">DNA-binding</keyword>
<dbReference type="InterPro" id="IPR025944">
    <property type="entry name" value="Sigma_54_int_dom_CS"/>
</dbReference>
<dbReference type="PANTHER" id="PTHR32071:SF119">
    <property type="entry name" value="SIGMA L-DEPENDENT TRANSCRIPTIONAL REGULATOR YPLP-RELATED"/>
    <property type="match status" value="1"/>
</dbReference>
<dbReference type="Gene3D" id="1.10.8.60">
    <property type="match status" value="1"/>
</dbReference>
<dbReference type="GO" id="GO:0016301">
    <property type="term" value="F:kinase activity"/>
    <property type="evidence" value="ECO:0007669"/>
    <property type="project" value="UniProtKB-KW"/>
</dbReference>
<evidence type="ECO:0000256" key="1">
    <source>
        <dbReference type="ARBA" id="ARBA00018672"/>
    </source>
</evidence>
<dbReference type="InterPro" id="IPR025662">
    <property type="entry name" value="Sigma_54_int_dom_ATP-bd_1"/>
</dbReference>
<keyword evidence="11" id="KW-0418">Kinase</keyword>
<keyword evidence="4" id="KW-0805">Transcription regulation</keyword>
<dbReference type="PRINTS" id="PR01590">
    <property type="entry name" value="HTHFIS"/>
</dbReference>
<dbReference type="Pfam" id="PF25601">
    <property type="entry name" value="AAA_lid_14"/>
    <property type="match status" value="1"/>
</dbReference>
<evidence type="ECO:0000256" key="2">
    <source>
        <dbReference type="ARBA" id="ARBA00022741"/>
    </source>
</evidence>
<evidence type="ECO:0000256" key="5">
    <source>
        <dbReference type="ARBA" id="ARBA00023125"/>
    </source>
</evidence>
<dbReference type="Pfam" id="PF00072">
    <property type="entry name" value="Response_reg"/>
    <property type="match status" value="1"/>
</dbReference>
<dbReference type="PROSITE" id="PS00675">
    <property type="entry name" value="SIGMA54_INTERACT_1"/>
    <property type="match status" value="1"/>
</dbReference>
<dbReference type="InterPro" id="IPR027417">
    <property type="entry name" value="P-loop_NTPase"/>
</dbReference>
<dbReference type="PROSITE" id="PS50045">
    <property type="entry name" value="SIGMA54_INTERACT_4"/>
    <property type="match status" value="1"/>
</dbReference>
<accession>A0A0W1JG87</accession>
<dbReference type="InterPro" id="IPR009057">
    <property type="entry name" value="Homeodomain-like_sf"/>
</dbReference>
<dbReference type="CDD" id="cd00009">
    <property type="entry name" value="AAA"/>
    <property type="match status" value="1"/>
</dbReference>
<dbReference type="OrthoDB" id="9803970at2"/>
<dbReference type="Pfam" id="PF00158">
    <property type="entry name" value="Sigma54_activat"/>
    <property type="match status" value="1"/>
</dbReference>
<sequence length="456" mass="50964">MKLLIVEDEVDFATLLKQRLTRKKINIDLAHTIEQALDWLGKVSYDVILLDQRLPDGEGLSLLTHVKEADPFVEVVVLTGHGSLETAIQSIKQGAYDYLTKPCNTTKLEFTLTQAYEKKRLAEQAAGLSEALRRQTGSEPIIGQSSEIKGLMQMVEKVKDSEATILVLGESGSGKELIARSLHFWSARKDKPFQALNCAALPNQLVESELFGHEKGAFTGAAGVKMGLIEIADGGTLFLDEIAEMDLDIQAKLLRLLEYGEYFRVGATRSRKVKLRVVAATNKRLEQEVAAGRFREDLYHRLNVVQIEVPPLRNRKADIPLLADYLLAQKCPQNNPKVLSPEALEVLLSYDFPGNVRELANILERGCLLSYGPTIEAEHLFQPQMGKRTPVSKKGLEEEAPRWGDTDLSLENCERQHILRVLKMAGENKTKAAQELKIGLKTLYRKVKEYGIEPLP</sequence>
<dbReference type="PANTHER" id="PTHR32071">
    <property type="entry name" value="TRANSCRIPTIONAL REGULATORY PROTEIN"/>
    <property type="match status" value="1"/>
</dbReference>
<dbReference type="InterPro" id="IPR058031">
    <property type="entry name" value="AAA_lid_NorR"/>
</dbReference>
<keyword evidence="6" id="KW-0804">Transcription</keyword>
<comment type="caution">
    <text evidence="11">The sequence shown here is derived from an EMBL/GenBank/DDBJ whole genome shotgun (WGS) entry which is preliminary data.</text>
</comment>
<keyword evidence="2" id="KW-0547">Nucleotide-binding</keyword>
<organism evidence="11 12">
    <name type="scientific">Desulfitobacterium hafniense</name>
    <name type="common">Desulfitobacterium frappieri</name>
    <dbReference type="NCBI Taxonomy" id="49338"/>
    <lineage>
        <taxon>Bacteria</taxon>
        <taxon>Bacillati</taxon>
        <taxon>Bacillota</taxon>
        <taxon>Clostridia</taxon>
        <taxon>Eubacteriales</taxon>
        <taxon>Desulfitobacteriaceae</taxon>
        <taxon>Desulfitobacterium</taxon>
    </lineage>
</organism>
<dbReference type="InterPro" id="IPR001789">
    <property type="entry name" value="Sig_transdc_resp-reg_receiver"/>
</dbReference>
<dbReference type="SMART" id="SM00448">
    <property type="entry name" value="REC"/>
    <property type="match status" value="1"/>
</dbReference>
<feature type="modified residue" description="4-aspartylphosphate" evidence="8">
    <location>
        <position position="51"/>
    </location>
</feature>
<evidence type="ECO:0000259" key="10">
    <source>
        <dbReference type="PROSITE" id="PS50110"/>
    </source>
</evidence>
<gene>
    <name evidence="11" type="ORF">AT727_22940</name>
</gene>
<evidence type="ECO:0000256" key="3">
    <source>
        <dbReference type="ARBA" id="ARBA00022840"/>
    </source>
</evidence>
<dbReference type="InterPro" id="IPR003593">
    <property type="entry name" value="AAA+_ATPase"/>
</dbReference>
<dbReference type="GO" id="GO:0000160">
    <property type="term" value="P:phosphorelay signal transduction system"/>
    <property type="evidence" value="ECO:0007669"/>
    <property type="project" value="InterPro"/>
</dbReference>
<dbReference type="GO" id="GO:0005524">
    <property type="term" value="F:ATP binding"/>
    <property type="evidence" value="ECO:0007669"/>
    <property type="project" value="UniProtKB-KW"/>
</dbReference>
<dbReference type="SUPFAM" id="SSF46689">
    <property type="entry name" value="Homeodomain-like"/>
    <property type="match status" value="1"/>
</dbReference>
<feature type="domain" description="Sigma-54 factor interaction" evidence="9">
    <location>
        <begin position="141"/>
        <end position="368"/>
    </location>
</feature>
<dbReference type="InterPro" id="IPR025943">
    <property type="entry name" value="Sigma_54_int_dom_ATP-bd_2"/>
</dbReference>
<keyword evidence="11" id="KW-0808">Transferase</keyword>
<dbReference type="InterPro" id="IPR002078">
    <property type="entry name" value="Sigma_54_int"/>
</dbReference>
<dbReference type="PROSITE" id="PS00688">
    <property type="entry name" value="SIGMA54_INTERACT_3"/>
    <property type="match status" value="1"/>
</dbReference>
<evidence type="ECO:0000256" key="8">
    <source>
        <dbReference type="PROSITE-ProRule" id="PRU00169"/>
    </source>
</evidence>
<evidence type="ECO:0000313" key="11">
    <source>
        <dbReference type="EMBL" id="KTE90922.1"/>
    </source>
</evidence>
<name>A0A0W1JG87_DESHA</name>
<dbReference type="SUPFAM" id="SSF52540">
    <property type="entry name" value="P-loop containing nucleoside triphosphate hydrolases"/>
    <property type="match status" value="1"/>
</dbReference>
<proteinExistence type="predicted"/>
<dbReference type="Gene3D" id="1.10.10.60">
    <property type="entry name" value="Homeodomain-like"/>
    <property type="match status" value="1"/>
</dbReference>
<dbReference type="Gene3D" id="3.40.50.300">
    <property type="entry name" value="P-loop containing nucleotide triphosphate hydrolases"/>
    <property type="match status" value="1"/>
</dbReference>
<protein>
    <recommendedName>
        <fullName evidence="1">Stage 0 sporulation protein A homolog</fullName>
    </recommendedName>
</protein>
<dbReference type="FunFam" id="3.40.50.300:FF:000006">
    <property type="entry name" value="DNA-binding transcriptional regulator NtrC"/>
    <property type="match status" value="1"/>
</dbReference>
<dbReference type="PROSITE" id="PS50110">
    <property type="entry name" value="RESPONSE_REGULATORY"/>
    <property type="match status" value="1"/>
</dbReference>
<dbReference type="Proteomes" id="UP000054623">
    <property type="component" value="Unassembled WGS sequence"/>
</dbReference>
<keyword evidence="8" id="KW-0597">Phosphoprotein</keyword>
<reference evidence="11 12" key="1">
    <citation type="submission" date="2015-12" db="EMBL/GenBank/DDBJ databases">
        <title>Draft Genome Sequence of Desulfitobacterium hafniense Strain DH, a Sulfate-reducing Bacterium Isolated from Paddy Soils.</title>
        <authorList>
            <person name="Bao P."/>
            <person name="Zhang X."/>
            <person name="Li G."/>
        </authorList>
    </citation>
    <scope>NUCLEOTIDE SEQUENCE [LARGE SCALE GENOMIC DNA]</scope>
    <source>
        <strain evidence="11 12">DH</strain>
    </source>
</reference>
<dbReference type="GO" id="GO:0006355">
    <property type="term" value="P:regulation of DNA-templated transcription"/>
    <property type="evidence" value="ECO:0007669"/>
    <property type="project" value="InterPro"/>
</dbReference>
<dbReference type="PROSITE" id="PS00676">
    <property type="entry name" value="SIGMA54_INTERACT_2"/>
    <property type="match status" value="1"/>
</dbReference>
<evidence type="ECO:0000259" key="9">
    <source>
        <dbReference type="PROSITE" id="PS50045"/>
    </source>
</evidence>
<dbReference type="InterPro" id="IPR011006">
    <property type="entry name" value="CheY-like_superfamily"/>
</dbReference>
<evidence type="ECO:0000256" key="6">
    <source>
        <dbReference type="ARBA" id="ARBA00023163"/>
    </source>
</evidence>
<dbReference type="Gene3D" id="3.40.50.2300">
    <property type="match status" value="1"/>
</dbReference>
<dbReference type="AlphaFoldDB" id="A0A0W1JG87"/>
<keyword evidence="3" id="KW-0067">ATP-binding</keyword>
<evidence type="ECO:0000256" key="4">
    <source>
        <dbReference type="ARBA" id="ARBA00023015"/>
    </source>
</evidence>
<dbReference type="InterPro" id="IPR002197">
    <property type="entry name" value="HTH_Fis"/>
</dbReference>
<dbReference type="RefSeq" id="WP_011459135.1">
    <property type="nucleotide sequence ID" value="NZ_LOCK01000029.1"/>
</dbReference>
<dbReference type="EMBL" id="LOCK01000029">
    <property type="protein sequence ID" value="KTE90922.1"/>
    <property type="molecule type" value="Genomic_DNA"/>
</dbReference>
<dbReference type="GO" id="GO:0043565">
    <property type="term" value="F:sequence-specific DNA binding"/>
    <property type="evidence" value="ECO:0007669"/>
    <property type="project" value="InterPro"/>
</dbReference>